<feature type="chain" id="PRO_5046657901" description="Glycine zipper domain-containing protein" evidence="1">
    <location>
        <begin position="22"/>
        <end position="86"/>
    </location>
</feature>
<dbReference type="PROSITE" id="PS51257">
    <property type="entry name" value="PROKAR_LIPOPROTEIN"/>
    <property type="match status" value="1"/>
</dbReference>
<evidence type="ECO:0000313" key="4">
    <source>
        <dbReference type="Proteomes" id="UP001424741"/>
    </source>
</evidence>
<feature type="signal peptide" evidence="1">
    <location>
        <begin position="1"/>
        <end position="21"/>
    </location>
</feature>
<accession>A0ABP9V245</accession>
<proteinExistence type="predicted"/>
<evidence type="ECO:0000259" key="2">
    <source>
        <dbReference type="Pfam" id="PF13488"/>
    </source>
</evidence>
<sequence length="86" mass="8349">MKKTFIAIAAAATALSFSSCQNPYGPGATNTQRDATTGAIIGGLAGAVIGNQSGRSLEGAAVGAALGGAGGAAVGSTKDKQQNYYR</sequence>
<dbReference type="InterPro" id="IPR039567">
    <property type="entry name" value="Gly-zipper"/>
</dbReference>
<keyword evidence="1" id="KW-0732">Signal</keyword>
<protein>
    <recommendedName>
        <fullName evidence="2">Glycine zipper domain-containing protein</fullName>
    </recommendedName>
</protein>
<feature type="domain" description="Glycine zipper" evidence="2">
    <location>
        <begin position="37"/>
        <end position="82"/>
    </location>
</feature>
<reference evidence="3 4" key="1">
    <citation type="submission" date="2024-02" db="EMBL/GenBank/DDBJ databases">
        <title>Rubritalea halochordaticola NBRC 107102.</title>
        <authorList>
            <person name="Ichikawa N."/>
            <person name="Katano-Makiyama Y."/>
            <person name="Hidaka K."/>
        </authorList>
    </citation>
    <scope>NUCLEOTIDE SEQUENCE [LARGE SCALE GENOMIC DNA]</scope>
    <source>
        <strain evidence="3 4">NBRC 107102</strain>
    </source>
</reference>
<dbReference type="RefSeq" id="WP_346188010.1">
    <property type="nucleotide sequence ID" value="NZ_BAABRL010000003.1"/>
</dbReference>
<organism evidence="3 4">
    <name type="scientific">Rubritalea halochordaticola</name>
    <dbReference type="NCBI Taxonomy" id="714537"/>
    <lineage>
        <taxon>Bacteria</taxon>
        <taxon>Pseudomonadati</taxon>
        <taxon>Verrucomicrobiota</taxon>
        <taxon>Verrucomicrobiia</taxon>
        <taxon>Verrucomicrobiales</taxon>
        <taxon>Rubritaleaceae</taxon>
        <taxon>Rubritalea</taxon>
    </lineage>
</organism>
<evidence type="ECO:0000313" key="3">
    <source>
        <dbReference type="EMBL" id="GAA5495171.1"/>
    </source>
</evidence>
<dbReference type="Pfam" id="PF13488">
    <property type="entry name" value="Gly-zipper_Omp"/>
    <property type="match status" value="1"/>
</dbReference>
<evidence type="ECO:0000256" key="1">
    <source>
        <dbReference type="SAM" id="SignalP"/>
    </source>
</evidence>
<keyword evidence="4" id="KW-1185">Reference proteome</keyword>
<gene>
    <name evidence="3" type="ORF">Rhal01_01346</name>
</gene>
<comment type="caution">
    <text evidence="3">The sequence shown here is derived from an EMBL/GenBank/DDBJ whole genome shotgun (WGS) entry which is preliminary data.</text>
</comment>
<dbReference type="Proteomes" id="UP001424741">
    <property type="component" value="Unassembled WGS sequence"/>
</dbReference>
<dbReference type="EMBL" id="BAABRL010000003">
    <property type="protein sequence ID" value="GAA5495171.1"/>
    <property type="molecule type" value="Genomic_DNA"/>
</dbReference>
<name>A0ABP9V245_9BACT</name>